<evidence type="ECO:0000313" key="1">
    <source>
        <dbReference type="EMBL" id="KAI0060497.1"/>
    </source>
</evidence>
<comment type="caution">
    <text evidence="1">The sequence shown here is derived from an EMBL/GenBank/DDBJ whole genome shotgun (WGS) entry which is preliminary data.</text>
</comment>
<name>A0ACB8SWC0_9AGAM</name>
<evidence type="ECO:0000313" key="2">
    <source>
        <dbReference type="Proteomes" id="UP000814140"/>
    </source>
</evidence>
<reference evidence="1" key="1">
    <citation type="submission" date="2021-03" db="EMBL/GenBank/DDBJ databases">
        <authorList>
            <consortium name="DOE Joint Genome Institute"/>
            <person name="Ahrendt S."/>
            <person name="Looney B.P."/>
            <person name="Miyauchi S."/>
            <person name="Morin E."/>
            <person name="Drula E."/>
            <person name="Courty P.E."/>
            <person name="Chicoki N."/>
            <person name="Fauchery L."/>
            <person name="Kohler A."/>
            <person name="Kuo A."/>
            <person name="Labutti K."/>
            <person name="Pangilinan J."/>
            <person name="Lipzen A."/>
            <person name="Riley R."/>
            <person name="Andreopoulos W."/>
            <person name="He G."/>
            <person name="Johnson J."/>
            <person name="Barry K.W."/>
            <person name="Grigoriev I.V."/>
            <person name="Nagy L."/>
            <person name="Hibbett D."/>
            <person name="Henrissat B."/>
            <person name="Matheny P.B."/>
            <person name="Labbe J."/>
            <person name="Martin F."/>
        </authorList>
    </citation>
    <scope>NUCLEOTIDE SEQUENCE</scope>
    <source>
        <strain evidence="1">HHB10654</strain>
    </source>
</reference>
<organism evidence="1 2">
    <name type="scientific">Artomyces pyxidatus</name>
    <dbReference type="NCBI Taxonomy" id="48021"/>
    <lineage>
        <taxon>Eukaryota</taxon>
        <taxon>Fungi</taxon>
        <taxon>Dikarya</taxon>
        <taxon>Basidiomycota</taxon>
        <taxon>Agaricomycotina</taxon>
        <taxon>Agaricomycetes</taxon>
        <taxon>Russulales</taxon>
        <taxon>Auriscalpiaceae</taxon>
        <taxon>Artomyces</taxon>
    </lineage>
</organism>
<accession>A0ACB8SWC0</accession>
<sequence>MSRPTAPQHISDGSLAPSISATLADQVDPEFPLSHNEENPDLSFPFSTIDVERAGITDEYREVNKAGTVPLSKELSRARSRIASPRPVPKLLSDPEKASNLKDVQLVVWKPDDPEDPRNWSNLYRWYLTFVATWAVISVAFGSAILTGDFQDIEKQFHIGDTVAALTVSIMVVGFGLGPLAWAPLSEIYGRRPLYIIPFSLYVIFNIPCALAPNIGALLVCRFLCGIFASSPLTLAGGTISDIWDNNDRGLAIAFFAAAPYGGPVLAPIVGGFVGETVGWRWMLWVNMIFAGVVLMFIAAMPETYAPVLLKRRAQKMRKEQQTDKIVTEQELFPRPFSELLVETLVRPFQMLLTEPALLLMSLYISMIYGLLYGFFFSFPIIFGEGYHMNNGKVGLTFISVLIGVAFALLITPRLEAFYHKRTAARGGKGEPEDRLLGMMVGAPWVPISLFIFGWTSPPTVMPHGGSWVGPCISGIPFGFGMVVIYFSANAYIIETFSAYVASALAAKTVVRSGMGAAIPLFIVPMYHNLGNAWAASLLAFLSIAIFPIPYLFYFYGKGIRARSKRAAVSA</sequence>
<proteinExistence type="predicted"/>
<protein>
    <submittedName>
        <fullName evidence="1">MFS general substrate transporter</fullName>
    </submittedName>
</protein>
<keyword evidence="2" id="KW-1185">Reference proteome</keyword>
<dbReference type="EMBL" id="MU277218">
    <property type="protein sequence ID" value="KAI0060497.1"/>
    <property type="molecule type" value="Genomic_DNA"/>
</dbReference>
<dbReference type="Proteomes" id="UP000814140">
    <property type="component" value="Unassembled WGS sequence"/>
</dbReference>
<gene>
    <name evidence="1" type="ORF">BV25DRAFT_932792</name>
</gene>
<reference evidence="1" key="2">
    <citation type="journal article" date="2022" name="New Phytol.">
        <title>Evolutionary transition to the ectomycorrhizal habit in the genomes of a hyperdiverse lineage of mushroom-forming fungi.</title>
        <authorList>
            <person name="Looney B."/>
            <person name="Miyauchi S."/>
            <person name="Morin E."/>
            <person name="Drula E."/>
            <person name="Courty P.E."/>
            <person name="Kohler A."/>
            <person name="Kuo A."/>
            <person name="LaButti K."/>
            <person name="Pangilinan J."/>
            <person name="Lipzen A."/>
            <person name="Riley R."/>
            <person name="Andreopoulos W."/>
            <person name="He G."/>
            <person name="Johnson J."/>
            <person name="Nolan M."/>
            <person name="Tritt A."/>
            <person name="Barry K.W."/>
            <person name="Grigoriev I.V."/>
            <person name="Nagy L.G."/>
            <person name="Hibbett D."/>
            <person name="Henrissat B."/>
            <person name="Matheny P.B."/>
            <person name="Labbe J."/>
            <person name="Martin F.M."/>
        </authorList>
    </citation>
    <scope>NUCLEOTIDE SEQUENCE</scope>
    <source>
        <strain evidence="1">HHB10654</strain>
    </source>
</reference>